<accession>A0A367J2L6</accession>
<feature type="domain" description="GST N-terminal" evidence="1">
    <location>
        <begin position="2"/>
        <end position="78"/>
    </location>
</feature>
<dbReference type="Pfam" id="PF13417">
    <property type="entry name" value="GST_N_3"/>
    <property type="match status" value="1"/>
</dbReference>
<dbReference type="GO" id="GO:0005737">
    <property type="term" value="C:cytoplasm"/>
    <property type="evidence" value="ECO:0007669"/>
    <property type="project" value="TreeGrafter"/>
</dbReference>
<dbReference type="InterPro" id="IPR050983">
    <property type="entry name" value="GST_Omega/HSP26"/>
</dbReference>
<dbReference type="SUPFAM" id="SSF47616">
    <property type="entry name" value="GST C-terminal domain-like"/>
    <property type="match status" value="1"/>
</dbReference>
<dbReference type="InterPro" id="IPR010987">
    <property type="entry name" value="Glutathione-S-Trfase_C-like"/>
</dbReference>
<evidence type="ECO:0000259" key="1">
    <source>
        <dbReference type="PROSITE" id="PS50404"/>
    </source>
</evidence>
<keyword evidence="4" id="KW-1185">Reference proteome</keyword>
<feature type="domain" description="GST C-terminal" evidence="2">
    <location>
        <begin position="82"/>
        <end position="219"/>
    </location>
</feature>
<evidence type="ECO:0000313" key="3">
    <source>
        <dbReference type="EMBL" id="RCH84160.1"/>
    </source>
</evidence>
<dbReference type="Pfam" id="PF13410">
    <property type="entry name" value="GST_C_2"/>
    <property type="match status" value="1"/>
</dbReference>
<organism evidence="3 4">
    <name type="scientific">Rhizopus stolonifer</name>
    <name type="common">Rhizopus nigricans</name>
    <dbReference type="NCBI Taxonomy" id="4846"/>
    <lineage>
        <taxon>Eukaryota</taxon>
        <taxon>Fungi</taxon>
        <taxon>Fungi incertae sedis</taxon>
        <taxon>Mucoromycota</taxon>
        <taxon>Mucoromycotina</taxon>
        <taxon>Mucoromycetes</taxon>
        <taxon>Mucorales</taxon>
        <taxon>Mucorineae</taxon>
        <taxon>Rhizopodaceae</taxon>
        <taxon>Rhizopus</taxon>
    </lineage>
</organism>
<evidence type="ECO:0008006" key="5">
    <source>
        <dbReference type="Google" id="ProtNLM"/>
    </source>
</evidence>
<dbReference type="PANTHER" id="PTHR43968:SF6">
    <property type="entry name" value="GLUTATHIONE S-TRANSFERASE OMEGA"/>
    <property type="match status" value="1"/>
</dbReference>
<dbReference type="CDD" id="cd00570">
    <property type="entry name" value="GST_N_family"/>
    <property type="match status" value="1"/>
</dbReference>
<dbReference type="Gene3D" id="3.40.30.10">
    <property type="entry name" value="Glutaredoxin"/>
    <property type="match status" value="1"/>
</dbReference>
<dbReference type="Proteomes" id="UP000253551">
    <property type="component" value="Unassembled WGS sequence"/>
</dbReference>
<dbReference type="SUPFAM" id="SSF52833">
    <property type="entry name" value="Thioredoxin-like"/>
    <property type="match status" value="1"/>
</dbReference>
<name>A0A367J2L6_RHIST</name>
<proteinExistence type="predicted"/>
<dbReference type="OrthoDB" id="249703at2759"/>
<dbReference type="EMBL" id="PJQM01004525">
    <property type="protein sequence ID" value="RCH84160.1"/>
    <property type="molecule type" value="Genomic_DNA"/>
</dbReference>
<dbReference type="InterPro" id="IPR004045">
    <property type="entry name" value="Glutathione_S-Trfase_N"/>
</dbReference>
<dbReference type="CDD" id="cd00299">
    <property type="entry name" value="GST_C_family"/>
    <property type="match status" value="1"/>
</dbReference>
<sequence length="221" mass="25772">MSKLTLVGAPFSTFSRTLRMAFDYLGIHYDFEITMPHTDLAYKYNLFGRLPSLIHSNRVLFETACIRDYVDAVFDPRLTPTDLETRLKMHQMISVLSDYVFHQVIFGVAKRREKYENEQVPEETIVERLEKATQTAGKIIGAFDTMCSPEGPFLCGKELTWADYFVYPPMADLYALPEAKFFQEKGPRLYKWFKVFEKRQEAIDTFEDTVADIRNKKRSSL</sequence>
<evidence type="ECO:0000259" key="2">
    <source>
        <dbReference type="PROSITE" id="PS50405"/>
    </source>
</evidence>
<dbReference type="AlphaFoldDB" id="A0A367J2L6"/>
<dbReference type="STRING" id="4846.A0A367J2L6"/>
<dbReference type="PROSITE" id="PS50405">
    <property type="entry name" value="GST_CTER"/>
    <property type="match status" value="1"/>
</dbReference>
<dbReference type="SFLD" id="SFLDS00019">
    <property type="entry name" value="Glutathione_Transferase_(cytos"/>
    <property type="match status" value="1"/>
</dbReference>
<protein>
    <recommendedName>
        <fullName evidence="5">Glutathione S-transferase</fullName>
    </recommendedName>
</protein>
<dbReference type="PANTHER" id="PTHR43968">
    <property type="match status" value="1"/>
</dbReference>
<dbReference type="Gene3D" id="1.20.1050.10">
    <property type="match status" value="1"/>
</dbReference>
<gene>
    <name evidence="3" type="ORF">CU098_004575</name>
</gene>
<reference evidence="3 4" key="1">
    <citation type="journal article" date="2018" name="G3 (Bethesda)">
        <title>Phylogenetic and Phylogenomic Definition of Rhizopus Species.</title>
        <authorList>
            <person name="Gryganskyi A.P."/>
            <person name="Golan J."/>
            <person name="Dolatabadi S."/>
            <person name="Mondo S."/>
            <person name="Robb S."/>
            <person name="Idnurm A."/>
            <person name="Muszewska A."/>
            <person name="Steczkiewicz K."/>
            <person name="Masonjones S."/>
            <person name="Liao H.L."/>
            <person name="Gajdeczka M.T."/>
            <person name="Anike F."/>
            <person name="Vuek A."/>
            <person name="Anishchenko I.M."/>
            <person name="Voigt K."/>
            <person name="de Hoog G.S."/>
            <person name="Smith M.E."/>
            <person name="Heitman J."/>
            <person name="Vilgalys R."/>
            <person name="Stajich J.E."/>
        </authorList>
    </citation>
    <scope>NUCLEOTIDE SEQUENCE [LARGE SCALE GENOMIC DNA]</scope>
    <source>
        <strain evidence="3 4">LSU 92-RS-03</strain>
    </source>
</reference>
<dbReference type="InterPro" id="IPR036249">
    <property type="entry name" value="Thioredoxin-like_sf"/>
</dbReference>
<evidence type="ECO:0000313" key="4">
    <source>
        <dbReference type="Proteomes" id="UP000253551"/>
    </source>
</evidence>
<dbReference type="InterPro" id="IPR036282">
    <property type="entry name" value="Glutathione-S-Trfase_C_sf"/>
</dbReference>
<comment type="caution">
    <text evidence="3">The sequence shown here is derived from an EMBL/GenBank/DDBJ whole genome shotgun (WGS) entry which is preliminary data.</text>
</comment>
<dbReference type="PROSITE" id="PS50404">
    <property type="entry name" value="GST_NTER"/>
    <property type="match status" value="1"/>
</dbReference>
<dbReference type="InterPro" id="IPR040079">
    <property type="entry name" value="Glutathione_S-Trfase"/>
</dbReference>